<dbReference type="AlphaFoldDB" id="A0A310SVB2"/>
<sequence length="90" mass="9967">MCAATLRCALPGKKDILTEAEIDWGTRLERSKHATCKTSLGKRCDGNFDWFCGNPESNGRVPMARAIANSNVGYDEPLRPKVAENNTQLR</sequence>
<name>A0A310SVB2_9HYME</name>
<protein>
    <submittedName>
        <fullName evidence="1">Uncharacterized protein</fullName>
    </submittedName>
</protein>
<gene>
    <name evidence="1" type="ORF">WN48_07216</name>
</gene>
<proteinExistence type="predicted"/>
<keyword evidence="2" id="KW-1185">Reference proteome</keyword>
<accession>A0A310SVB2</accession>
<reference evidence="1 2" key="1">
    <citation type="submission" date="2015-07" db="EMBL/GenBank/DDBJ databases">
        <title>The genome of Eufriesea mexicana.</title>
        <authorList>
            <person name="Pan H."/>
            <person name="Kapheim K."/>
        </authorList>
    </citation>
    <scope>NUCLEOTIDE SEQUENCE [LARGE SCALE GENOMIC DNA]</scope>
    <source>
        <strain evidence="1">0111107269</strain>
        <tissue evidence="1">Whole body</tissue>
    </source>
</reference>
<organism evidence="1 2">
    <name type="scientific">Eufriesea mexicana</name>
    <dbReference type="NCBI Taxonomy" id="516756"/>
    <lineage>
        <taxon>Eukaryota</taxon>
        <taxon>Metazoa</taxon>
        <taxon>Ecdysozoa</taxon>
        <taxon>Arthropoda</taxon>
        <taxon>Hexapoda</taxon>
        <taxon>Insecta</taxon>
        <taxon>Pterygota</taxon>
        <taxon>Neoptera</taxon>
        <taxon>Endopterygota</taxon>
        <taxon>Hymenoptera</taxon>
        <taxon>Apocrita</taxon>
        <taxon>Aculeata</taxon>
        <taxon>Apoidea</taxon>
        <taxon>Anthophila</taxon>
        <taxon>Apidae</taxon>
        <taxon>Eufriesea</taxon>
    </lineage>
</organism>
<dbReference type="Proteomes" id="UP000250275">
    <property type="component" value="Unassembled WGS sequence"/>
</dbReference>
<evidence type="ECO:0000313" key="2">
    <source>
        <dbReference type="Proteomes" id="UP000250275"/>
    </source>
</evidence>
<evidence type="ECO:0000313" key="1">
    <source>
        <dbReference type="EMBL" id="OAD62759.1"/>
    </source>
</evidence>
<dbReference type="EMBL" id="KQ759817">
    <property type="protein sequence ID" value="OAD62759.1"/>
    <property type="molecule type" value="Genomic_DNA"/>
</dbReference>